<organism evidence="1 2">
    <name type="scientific">Daejeonella rubra</name>
    <dbReference type="NCBI Taxonomy" id="990371"/>
    <lineage>
        <taxon>Bacteria</taxon>
        <taxon>Pseudomonadati</taxon>
        <taxon>Bacteroidota</taxon>
        <taxon>Sphingobacteriia</taxon>
        <taxon>Sphingobacteriales</taxon>
        <taxon>Sphingobacteriaceae</taxon>
        <taxon>Daejeonella</taxon>
    </lineage>
</organism>
<dbReference type="STRING" id="990371.SAMN05421813_1362"/>
<accession>A0A1G9Y667</accession>
<keyword evidence="2" id="KW-1185">Reference proteome</keyword>
<gene>
    <name evidence="1" type="ORF">SAMN05421813_1362</name>
</gene>
<dbReference type="InterPro" id="IPR026950">
    <property type="entry name" value="Caps_assemb_Wzi"/>
</dbReference>
<dbReference type="Pfam" id="PF14052">
    <property type="entry name" value="Caps_assemb_Wzi"/>
    <property type="match status" value="1"/>
</dbReference>
<dbReference type="Gene3D" id="2.40.160.130">
    <property type="entry name" value="Capsule assembly protein Wzi"/>
    <property type="match status" value="1"/>
</dbReference>
<dbReference type="OrthoDB" id="1293009at2"/>
<proteinExistence type="predicted"/>
<dbReference type="EMBL" id="FNHH01000036">
    <property type="protein sequence ID" value="SDN04584.1"/>
    <property type="molecule type" value="Genomic_DNA"/>
</dbReference>
<protein>
    <submittedName>
        <fullName evidence="1">Capsule assembly protein Wzi</fullName>
    </submittedName>
</protein>
<dbReference type="Proteomes" id="UP000199226">
    <property type="component" value="Unassembled WGS sequence"/>
</dbReference>
<dbReference type="AlphaFoldDB" id="A0A1G9Y667"/>
<reference evidence="2" key="1">
    <citation type="submission" date="2016-10" db="EMBL/GenBank/DDBJ databases">
        <authorList>
            <person name="Varghese N."/>
            <person name="Submissions S."/>
        </authorList>
    </citation>
    <scope>NUCLEOTIDE SEQUENCE [LARGE SCALE GENOMIC DNA]</scope>
    <source>
        <strain evidence="2">DSM 24536</strain>
    </source>
</reference>
<sequence>MLNCLVSFKNLSLQLFFRGFLASCLSIFSYESIQAQTIPVTDLNLQELVRVKQLEGKIDSSISLNVNPVVSYNLGIQTDNLNNRFSIRDLISESKTFEFKILPIGLSQQYNSHHAYGWNDGLMIPAKAYQVLFSAGVFTRFGPLSIQLMPEALYASNPRHLDRADQIASDVYSGYIYTADIPQYYWAPNYSKLSYGQSSVRLTIDPVSIGISNENLRWGPGRRNSLVMSPGTRGFKHLTLNTSKPVRTPIGSLEGQIIAGRLEQSDDPSNLSKVNEWRYLSGMVFNYQPLWVPGLSLGLSRVFQMYHSDVEGTADYFPLFQAFEKNKTDEDSKRRDQLTSVFARLLIPNAGAEIYTEFARNDHSVDIRDFTMEPNHSRAYLVGFQKLSKLKKLDERLLIGVEITQLSQAPTRHVRNAGTFYTHSPILQGYTHRGEVIGAGTGPGGNIQTFEVSWLKGIRKLGVQLERYIHNNDYYQWISSGGGDKEGQWVDLSAGILIKQDYKNLLVSGELLGIQSFNYLWQSGYHGTPNKDVFNIHARIGLSYYFK</sequence>
<name>A0A1G9Y667_9SPHI</name>
<evidence type="ECO:0000313" key="2">
    <source>
        <dbReference type="Proteomes" id="UP000199226"/>
    </source>
</evidence>
<evidence type="ECO:0000313" key="1">
    <source>
        <dbReference type="EMBL" id="SDN04584.1"/>
    </source>
</evidence>
<dbReference type="InterPro" id="IPR038636">
    <property type="entry name" value="Wzi_sf"/>
</dbReference>